<name>A0AAD5XQZ6_9FUNG</name>
<sequence length="284" mass="30021">MTDPAKSSSSSVASPPSSPRLSGPAAHPSTPGRNGLGAEGGGGSPPKARSLRLNLDSARSFLEATPNADWEDYRNYVLEAAAGVAGATGVVAEQNSARVHAALTHKSVFYEVKGALAATRQVYGELAKLGWQNNLLGWETTQHDVGLTGKRPPPTDNDSSPGSLPIKRHHGAVGPPPSSRPPAMPPAVPSTLTPVRPEVDKDLPPTDTEIARVHAELEQMHQDIAGVDISKVLRNVLRPTHKKDLVEQNGGSSTACRCDWHFGAQATPFTHTRLSHTRPGFPPP</sequence>
<dbReference type="Proteomes" id="UP001212152">
    <property type="component" value="Unassembled WGS sequence"/>
</dbReference>
<feature type="compositionally biased region" description="Pro residues" evidence="1">
    <location>
        <begin position="174"/>
        <end position="188"/>
    </location>
</feature>
<dbReference type="AlphaFoldDB" id="A0AAD5XQZ6"/>
<evidence type="ECO:0000256" key="1">
    <source>
        <dbReference type="SAM" id="MobiDB-lite"/>
    </source>
</evidence>
<protein>
    <submittedName>
        <fullName evidence="2">Uncharacterized protein</fullName>
    </submittedName>
</protein>
<evidence type="ECO:0000313" key="3">
    <source>
        <dbReference type="Proteomes" id="UP001212152"/>
    </source>
</evidence>
<comment type="caution">
    <text evidence="2">The sequence shown here is derived from an EMBL/GenBank/DDBJ whole genome shotgun (WGS) entry which is preliminary data.</text>
</comment>
<accession>A0AAD5XQZ6</accession>
<feature type="compositionally biased region" description="Low complexity" evidence="1">
    <location>
        <begin position="1"/>
        <end position="15"/>
    </location>
</feature>
<evidence type="ECO:0000313" key="2">
    <source>
        <dbReference type="EMBL" id="KAJ3185163.1"/>
    </source>
</evidence>
<reference evidence="2" key="1">
    <citation type="submission" date="2020-05" db="EMBL/GenBank/DDBJ databases">
        <title>Phylogenomic resolution of chytrid fungi.</title>
        <authorList>
            <person name="Stajich J.E."/>
            <person name="Amses K."/>
            <person name="Simmons R."/>
            <person name="Seto K."/>
            <person name="Myers J."/>
            <person name="Bonds A."/>
            <person name="Quandt C.A."/>
            <person name="Barry K."/>
            <person name="Liu P."/>
            <person name="Grigoriev I."/>
            <person name="Longcore J.E."/>
            <person name="James T.Y."/>
        </authorList>
    </citation>
    <scope>NUCLEOTIDE SEQUENCE</scope>
    <source>
        <strain evidence="2">JEL0379</strain>
    </source>
</reference>
<dbReference type="EMBL" id="JADGJQ010000002">
    <property type="protein sequence ID" value="KAJ3185163.1"/>
    <property type="molecule type" value="Genomic_DNA"/>
</dbReference>
<feature type="region of interest" description="Disordered" evidence="1">
    <location>
        <begin position="144"/>
        <end position="199"/>
    </location>
</feature>
<feature type="region of interest" description="Disordered" evidence="1">
    <location>
        <begin position="1"/>
        <end position="50"/>
    </location>
</feature>
<proteinExistence type="predicted"/>
<keyword evidence="3" id="KW-1185">Reference proteome</keyword>
<organism evidence="2 3">
    <name type="scientific">Geranomyces variabilis</name>
    <dbReference type="NCBI Taxonomy" id="109894"/>
    <lineage>
        <taxon>Eukaryota</taxon>
        <taxon>Fungi</taxon>
        <taxon>Fungi incertae sedis</taxon>
        <taxon>Chytridiomycota</taxon>
        <taxon>Chytridiomycota incertae sedis</taxon>
        <taxon>Chytridiomycetes</taxon>
        <taxon>Spizellomycetales</taxon>
        <taxon>Powellomycetaceae</taxon>
        <taxon>Geranomyces</taxon>
    </lineage>
</organism>
<feature type="compositionally biased region" description="Gly residues" evidence="1">
    <location>
        <begin position="34"/>
        <end position="44"/>
    </location>
</feature>
<gene>
    <name evidence="2" type="ORF">HDU87_002730</name>
</gene>